<proteinExistence type="predicted"/>
<organism evidence="1 2">
    <name type="scientific">Mesorhizobium onobrychidis</name>
    <dbReference type="NCBI Taxonomy" id="2775404"/>
    <lineage>
        <taxon>Bacteria</taxon>
        <taxon>Pseudomonadati</taxon>
        <taxon>Pseudomonadota</taxon>
        <taxon>Alphaproteobacteria</taxon>
        <taxon>Hyphomicrobiales</taxon>
        <taxon>Phyllobacteriaceae</taxon>
        <taxon>Mesorhizobium</taxon>
    </lineage>
</organism>
<dbReference type="Proteomes" id="UP001058098">
    <property type="component" value="Chromosome"/>
</dbReference>
<dbReference type="EMBL" id="CP062229">
    <property type="protein sequence ID" value="UVC15188.1"/>
    <property type="molecule type" value="Genomic_DNA"/>
</dbReference>
<dbReference type="InterPro" id="IPR017850">
    <property type="entry name" value="Alkaline_phosphatase_core_sf"/>
</dbReference>
<evidence type="ECO:0000313" key="1">
    <source>
        <dbReference type="EMBL" id="UVC15188.1"/>
    </source>
</evidence>
<dbReference type="PANTHER" id="PTHR10151">
    <property type="entry name" value="ECTONUCLEOTIDE PYROPHOSPHATASE/PHOSPHODIESTERASE"/>
    <property type="match status" value="1"/>
</dbReference>
<dbReference type="SUPFAM" id="SSF53649">
    <property type="entry name" value="Alkaline phosphatase-like"/>
    <property type="match status" value="1"/>
</dbReference>
<dbReference type="PANTHER" id="PTHR10151:SF120">
    <property type="entry name" value="BIS(5'-ADENOSYL)-TRIPHOSPHATASE"/>
    <property type="match status" value="1"/>
</dbReference>
<keyword evidence="2" id="KW-1185">Reference proteome</keyword>
<protein>
    <submittedName>
        <fullName evidence="1">Alkaline phosphatase family protein</fullName>
    </submittedName>
</protein>
<dbReference type="Pfam" id="PF01663">
    <property type="entry name" value="Phosphodiest"/>
    <property type="match status" value="1"/>
</dbReference>
<reference evidence="1" key="1">
    <citation type="submission" date="2020-09" db="EMBL/GenBank/DDBJ databases">
        <title>Rhizobia associated with sainfoin plants.</title>
        <authorList>
            <person name="Asharfi S."/>
            <person name="Kuzmanovic N."/>
            <person name="Bunk B."/>
            <person name="Sproeer C."/>
            <person name="Becker M."/>
            <person name="Thuenen T."/>
        </authorList>
    </citation>
    <scope>NUCLEOTIDE SEQUENCE</scope>
    <source>
        <strain evidence="1">OM4</strain>
    </source>
</reference>
<name>A0ABY5QVR3_9HYPH</name>
<sequence>MSGYLHRERSLMAKKNKVIFVLIDALGANYFLEHRERMPYLAALADSNLFAERVQPATPGTSRPGRATILTGVDTSIHGVYGNSILDGDFFRPATENDVQATTVAQAALEAGLDVVGLGFGLLRPEDTTVQIDPWWEHLQYKGPSNIKIPSRRENANVAPVRRDPKRRLSPFLNAPLTAGSSQSADVRLHPHMIGLASDQLMLRLAGDLACGDQPPDLILTEFSITDVIQHHHGFDSAATNWAYQTADMAVGLLMHRLSKAGRLNDYVVIIASDHGQAPIHTAIYPELVVPHDSWTSEGASLNVVVTDVNEALIIADRLSRLGVAPLDGMHLPAAVRAKGLITFVAPTGYAFERRPDKSAMTETTGSPSIVSTHGLSPGHPGDDAIAIVAGAGARGCIASGDLTQVAPTIAQALGLDLPSAHGLAWI</sequence>
<evidence type="ECO:0000313" key="2">
    <source>
        <dbReference type="Proteomes" id="UP001058098"/>
    </source>
</evidence>
<accession>A0ABY5QVR3</accession>
<dbReference type="RefSeq" id="WP_258119858.1">
    <property type="nucleotide sequence ID" value="NZ_CP062229.1"/>
</dbReference>
<dbReference type="InterPro" id="IPR002591">
    <property type="entry name" value="Phosphodiest/P_Trfase"/>
</dbReference>
<dbReference type="Gene3D" id="3.40.720.10">
    <property type="entry name" value="Alkaline Phosphatase, subunit A"/>
    <property type="match status" value="1"/>
</dbReference>
<gene>
    <name evidence="1" type="ORF">IHQ72_32250</name>
</gene>